<evidence type="ECO:0000256" key="1">
    <source>
        <dbReference type="SAM" id="Phobius"/>
    </source>
</evidence>
<dbReference type="InterPro" id="IPR001736">
    <property type="entry name" value="PLipase_D/transphosphatidylase"/>
</dbReference>
<dbReference type="PROSITE" id="PS50132">
    <property type="entry name" value="RGS"/>
    <property type="match status" value="1"/>
</dbReference>
<evidence type="ECO:0000259" key="3">
    <source>
        <dbReference type="PROSITE" id="PS50132"/>
    </source>
</evidence>
<dbReference type="GO" id="GO:0016301">
    <property type="term" value="F:kinase activity"/>
    <property type="evidence" value="ECO:0007669"/>
    <property type="project" value="UniProtKB-KW"/>
</dbReference>
<feature type="domain" description="RGS" evidence="3">
    <location>
        <begin position="349"/>
        <end position="413"/>
    </location>
</feature>
<accession>A0A078ABR5</accession>
<dbReference type="InParanoid" id="A0A078ABR5"/>
<dbReference type="EMBL" id="CCKQ01008186">
    <property type="protein sequence ID" value="CDW79629.1"/>
    <property type="molecule type" value="Genomic_DNA"/>
</dbReference>
<protein>
    <submittedName>
        <fullName evidence="4">Protein kinase domain containing protein</fullName>
    </submittedName>
</protein>
<dbReference type="Proteomes" id="UP000039865">
    <property type="component" value="Unassembled WGS sequence"/>
</dbReference>
<organism evidence="4 5">
    <name type="scientific">Stylonychia lemnae</name>
    <name type="common">Ciliate</name>
    <dbReference type="NCBI Taxonomy" id="5949"/>
    <lineage>
        <taxon>Eukaryota</taxon>
        <taxon>Sar</taxon>
        <taxon>Alveolata</taxon>
        <taxon>Ciliophora</taxon>
        <taxon>Intramacronucleata</taxon>
        <taxon>Spirotrichea</taxon>
        <taxon>Stichotrichia</taxon>
        <taxon>Sporadotrichida</taxon>
        <taxon>Oxytrichidae</taxon>
        <taxon>Stylonychinae</taxon>
        <taxon>Stylonychia</taxon>
    </lineage>
</organism>
<feature type="domain" description="PLD phosphodiesterase" evidence="2">
    <location>
        <begin position="326"/>
        <end position="351"/>
    </location>
</feature>
<keyword evidence="1" id="KW-1133">Transmembrane helix</keyword>
<feature type="transmembrane region" description="Helical" evidence="1">
    <location>
        <begin position="28"/>
        <end position="57"/>
    </location>
</feature>
<keyword evidence="5" id="KW-1185">Reference proteome</keyword>
<sequence>MVELYQNKQKLLTPLTSKVLGSYADDSAFTYLIINIILLCITVFIGGIIIILLVVYIDYQPLKKKCSRLILLSTIGNFMFCFIVLLQQITYNACLLDKLSTACMSESFSSFNCFMGFTLLIIWEPLAIIPYIMRAIRLKVIMKSQQHFIINGQKPKKWIKWISEVYLIRITLLWSAILIIFTLGIYFLKYANDKVIVFAPSYNVSICYQKTMNDDIQGSLLDNVVLHSNISVTIIMLFNFFECLFFMVALNFIKNIKHEFSIQGEIVLVLIVWFLGSFITLGIFIFKSNTSTWQYVSLITVARNLLILFITSLPPLYQTIRRQRRKSYLNHTNSLITDDQQLSLIGAINLNVLIQDKLVSRYFQTFVEQQYAESKEINKFYYLYTRISYYNESYNNDRNNRKGRIDMAYEIFIEHLTDESEFRVDLPKQINDRQALKMVQFGIIVDRISDIEEDLFKNNGQGETMFSDDLNYQIDNIVNEFLFMEVFAFAQEQLLPIFENFKRSQLFSELEEAKQLQKMFKEVLMDADIIGHDM</sequence>
<feature type="transmembrane region" description="Helical" evidence="1">
    <location>
        <begin position="230"/>
        <end position="253"/>
    </location>
</feature>
<feature type="transmembrane region" description="Helical" evidence="1">
    <location>
        <begin position="166"/>
        <end position="188"/>
    </location>
</feature>
<gene>
    <name evidence="4" type="primary">Contig17852.g18973</name>
    <name evidence="4" type="ORF">STYLEM_8619</name>
</gene>
<feature type="transmembrane region" description="Helical" evidence="1">
    <location>
        <begin position="109"/>
        <end position="133"/>
    </location>
</feature>
<keyword evidence="4" id="KW-0418">Kinase</keyword>
<dbReference type="PROSITE" id="PS50035">
    <property type="entry name" value="PLD"/>
    <property type="match status" value="1"/>
</dbReference>
<proteinExistence type="predicted"/>
<feature type="transmembrane region" description="Helical" evidence="1">
    <location>
        <begin position="292"/>
        <end position="317"/>
    </location>
</feature>
<evidence type="ECO:0000259" key="2">
    <source>
        <dbReference type="PROSITE" id="PS50035"/>
    </source>
</evidence>
<reference evidence="4 5" key="1">
    <citation type="submission" date="2014-06" db="EMBL/GenBank/DDBJ databases">
        <authorList>
            <person name="Swart Estienne"/>
        </authorList>
    </citation>
    <scope>NUCLEOTIDE SEQUENCE [LARGE SCALE GENOMIC DNA]</scope>
    <source>
        <strain evidence="4 5">130c</strain>
    </source>
</reference>
<evidence type="ECO:0000313" key="4">
    <source>
        <dbReference type="EMBL" id="CDW79629.1"/>
    </source>
</evidence>
<feature type="transmembrane region" description="Helical" evidence="1">
    <location>
        <begin position="69"/>
        <end position="89"/>
    </location>
</feature>
<dbReference type="AlphaFoldDB" id="A0A078ABR5"/>
<feature type="transmembrane region" description="Helical" evidence="1">
    <location>
        <begin position="265"/>
        <end position="286"/>
    </location>
</feature>
<keyword evidence="1" id="KW-0812">Transmembrane</keyword>
<keyword evidence="4" id="KW-0808">Transferase</keyword>
<dbReference type="InterPro" id="IPR016137">
    <property type="entry name" value="RGS"/>
</dbReference>
<keyword evidence="1" id="KW-0472">Membrane</keyword>
<name>A0A078ABR5_STYLE</name>
<evidence type="ECO:0000313" key="5">
    <source>
        <dbReference type="Proteomes" id="UP000039865"/>
    </source>
</evidence>